<dbReference type="AlphaFoldDB" id="A0AAD9TJS2"/>
<organism evidence="2 3">
    <name type="scientific">Dipteronia dyeriana</name>
    <dbReference type="NCBI Taxonomy" id="168575"/>
    <lineage>
        <taxon>Eukaryota</taxon>
        <taxon>Viridiplantae</taxon>
        <taxon>Streptophyta</taxon>
        <taxon>Embryophyta</taxon>
        <taxon>Tracheophyta</taxon>
        <taxon>Spermatophyta</taxon>
        <taxon>Magnoliopsida</taxon>
        <taxon>eudicotyledons</taxon>
        <taxon>Gunneridae</taxon>
        <taxon>Pentapetalae</taxon>
        <taxon>rosids</taxon>
        <taxon>malvids</taxon>
        <taxon>Sapindales</taxon>
        <taxon>Sapindaceae</taxon>
        <taxon>Hippocastanoideae</taxon>
        <taxon>Acereae</taxon>
        <taxon>Dipteronia</taxon>
    </lineage>
</organism>
<proteinExistence type="predicted"/>
<accession>A0AAD9TJS2</accession>
<feature type="region of interest" description="Disordered" evidence="1">
    <location>
        <begin position="154"/>
        <end position="176"/>
    </location>
</feature>
<dbReference type="EMBL" id="JANJYI010000009">
    <property type="protein sequence ID" value="KAK2637387.1"/>
    <property type="molecule type" value="Genomic_DNA"/>
</dbReference>
<dbReference type="Proteomes" id="UP001280121">
    <property type="component" value="Unassembled WGS sequence"/>
</dbReference>
<evidence type="ECO:0000313" key="3">
    <source>
        <dbReference type="Proteomes" id="UP001280121"/>
    </source>
</evidence>
<protein>
    <submittedName>
        <fullName evidence="2">Uncharacterized protein</fullName>
    </submittedName>
</protein>
<evidence type="ECO:0000256" key="1">
    <source>
        <dbReference type="SAM" id="MobiDB-lite"/>
    </source>
</evidence>
<feature type="compositionally biased region" description="Polar residues" evidence="1">
    <location>
        <begin position="154"/>
        <end position="163"/>
    </location>
</feature>
<comment type="caution">
    <text evidence="2">The sequence shown here is derived from an EMBL/GenBank/DDBJ whole genome shotgun (WGS) entry which is preliminary data.</text>
</comment>
<keyword evidence="3" id="KW-1185">Reference proteome</keyword>
<evidence type="ECO:0000313" key="2">
    <source>
        <dbReference type="EMBL" id="KAK2637387.1"/>
    </source>
</evidence>
<gene>
    <name evidence="2" type="ORF">Ddye_032179</name>
</gene>
<name>A0AAD9TJS2_9ROSI</name>
<reference evidence="2" key="1">
    <citation type="journal article" date="2023" name="Plant J.">
        <title>Genome sequences and population genomics provide insights into the demographic history, inbreeding, and mutation load of two 'living fossil' tree species of Dipteronia.</title>
        <authorList>
            <person name="Feng Y."/>
            <person name="Comes H.P."/>
            <person name="Chen J."/>
            <person name="Zhu S."/>
            <person name="Lu R."/>
            <person name="Zhang X."/>
            <person name="Li P."/>
            <person name="Qiu J."/>
            <person name="Olsen K.M."/>
            <person name="Qiu Y."/>
        </authorList>
    </citation>
    <scope>NUCLEOTIDE SEQUENCE</scope>
    <source>
        <strain evidence="2">KIB01</strain>
    </source>
</reference>
<sequence length="176" mass="20159">MLSAPSLGPSGSLSISIDILSYPVNALMSESLVINWQSHNAGVQNRVLNSVDKKIDRVTHHVSQHDHHLQSLDAVIRDMFSNLQSRIAKLDVDLHRYINHGYFDLEFDSKEREIRQLREQLEQMNRDHLNTAPPLYIPKSYPYTQSLFVPTQSPLYSPSTKPPDTSHYFKSTGELF</sequence>